<dbReference type="InterPro" id="IPR012340">
    <property type="entry name" value="NA-bd_OB-fold"/>
</dbReference>
<dbReference type="SUPFAM" id="SSF50249">
    <property type="entry name" value="Nucleic acid-binding proteins"/>
    <property type="match status" value="1"/>
</dbReference>
<reference evidence="8 9" key="1">
    <citation type="journal article" date="2016" name="Nat. Commun.">
        <title>Thousands of microbial genomes shed light on interconnected biogeochemical processes in an aquifer system.</title>
        <authorList>
            <person name="Anantharaman K."/>
            <person name="Brown C.T."/>
            <person name="Hug L.A."/>
            <person name="Sharon I."/>
            <person name="Castelle C.J."/>
            <person name="Probst A.J."/>
            <person name="Thomas B.C."/>
            <person name="Singh A."/>
            <person name="Wilkins M.J."/>
            <person name="Karaoz U."/>
            <person name="Brodie E.L."/>
            <person name="Williams K.H."/>
            <person name="Hubbard S.S."/>
            <person name="Banfield J.F."/>
        </authorList>
    </citation>
    <scope>NUCLEOTIDE SEQUENCE [LARGE SCALE GENOMIC DNA]</scope>
</reference>
<feature type="domain" description="DNA replication/recombination mediator RecO N-terminal" evidence="7">
    <location>
        <begin position="1"/>
        <end position="79"/>
    </location>
</feature>
<dbReference type="Pfam" id="PF11967">
    <property type="entry name" value="RecO_N"/>
    <property type="match status" value="1"/>
</dbReference>
<dbReference type="InterPro" id="IPR042242">
    <property type="entry name" value="RecO_C"/>
</dbReference>
<dbReference type="GO" id="GO:0006302">
    <property type="term" value="P:double-strand break repair"/>
    <property type="evidence" value="ECO:0007669"/>
    <property type="project" value="TreeGrafter"/>
</dbReference>
<dbReference type="PANTHER" id="PTHR33991">
    <property type="entry name" value="DNA REPAIR PROTEIN RECO"/>
    <property type="match status" value="1"/>
</dbReference>
<accession>A0A1G1Y316</accession>
<keyword evidence="5" id="KW-0234">DNA repair</keyword>
<dbReference type="GO" id="GO:0043590">
    <property type="term" value="C:bacterial nucleoid"/>
    <property type="evidence" value="ECO:0007669"/>
    <property type="project" value="TreeGrafter"/>
</dbReference>
<keyword evidence="4" id="KW-0233">DNA recombination</keyword>
<evidence type="ECO:0000256" key="1">
    <source>
        <dbReference type="ARBA" id="ARBA00007452"/>
    </source>
</evidence>
<dbReference type="GO" id="GO:0006310">
    <property type="term" value="P:DNA recombination"/>
    <property type="evidence" value="ECO:0007669"/>
    <property type="project" value="UniProtKB-KW"/>
</dbReference>
<dbReference type="Gene3D" id="2.40.50.140">
    <property type="entry name" value="Nucleic acid-binding proteins"/>
    <property type="match status" value="1"/>
</dbReference>
<evidence type="ECO:0000256" key="2">
    <source>
        <dbReference type="ARBA" id="ARBA00021310"/>
    </source>
</evidence>
<evidence type="ECO:0000259" key="7">
    <source>
        <dbReference type="Pfam" id="PF11967"/>
    </source>
</evidence>
<dbReference type="AlphaFoldDB" id="A0A1G1Y316"/>
<evidence type="ECO:0000256" key="6">
    <source>
        <dbReference type="ARBA" id="ARBA00033409"/>
    </source>
</evidence>
<evidence type="ECO:0000256" key="4">
    <source>
        <dbReference type="ARBA" id="ARBA00023172"/>
    </source>
</evidence>
<keyword evidence="3" id="KW-0227">DNA damage</keyword>
<sequence length="183" mass="20794">MSATATHGIILSTADWGQAGQLFTIYSRQLGKIRAVARGVKKITSKLSGHLQPFLIIEFELAHGRGFEHITGVSTVKSFSRISQQYEAILSALFAMELLDQLTDLGQADEQLWELLVDYFLFLDTQAGTSAEELKIYRRKFVIKLLTVLGYQPPETVAKDPKQLSYFLRDHLRQPLKISQYFR</sequence>
<dbReference type="InterPro" id="IPR003717">
    <property type="entry name" value="RecO"/>
</dbReference>
<dbReference type="SUPFAM" id="SSF57863">
    <property type="entry name" value="ArfGap/RecO-like zinc finger"/>
    <property type="match status" value="1"/>
</dbReference>
<evidence type="ECO:0000313" key="9">
    <source>
        <dbReference type="Proteomes" id="UP000178385"/>
    </source>
</evidence>
<gene>
    <name evidence="8" type="ORF">A2840_01805</name>
</gene>
<dbReference type="Pfam" id="PF02565">
    <property type="entry name" value="RecO_C"/>
    <property type="match status" value="1"/>
</dbReference>
<comment type="caution">
    <text evidence="8">The sequence shown here is derived from an EMBL/GenBank/DDBJ whole genome shotgun (WGS) entry which is preliminary data.</text>
</comment>
<evidence type="ECO:0000256" key="5">
    <source>
        <dbReference type="ARBA" id="ARBA00023204"/>
    </source>
</evidence>
<name>A0A1G1Y316_9BACT</name>
<dbReference type="Proteomes" id="UP000178385">
    <property type="component" value="Unassembled WGS sequence"/>
</dbReference>
<evidence type="ECO:0000313" key="8">
    <source>
        <dbReference type="EMBL" id="OGY46631.1"/>
    </source>
</evidence>
<organism evidence="8 9">
    <name type="scientific">Candidatus Buchananbacteria bacterium RIFCSPHIGHO2_01_FULL_47_11b</name>
    <dbReference type="NCBI Taxonomy" id="1797537"/>
    <lineage>
        <taxon>Bacteria</taxon>
        <taxon>Candidatus Buchananiibacteriota</taxon>
    </lineage>
</organism>
<dbReference type="NCBIfam" id="TIGR00613">
    <property type="entry name" value="reco"/>
    <property type="match status" value="1"/>
</dbReference>
<dbReference type="EMBL" id="MHIG01000030">
    <property type="protein sequence ID" value="OGY46631.1"/>
    <property type="molecule type" value="Genomic_DNA"/>
</dbReference>
<dbReference type="PANTHER" id="PTHR33991:SF1">
    <property type="entry name" value="DNA REPAIR PROTEIN RECO"/>
    <property type="match status" value="1"/>
</dbReference>
<proteinExistence type="inferred from homology"/>
<dbReference type="Gene3D" id="1.20.1440.120">
    <property type="entry name" value="Recombination protein O, C-terminal domain"/>
    <property type="match status" value="1"/>
</dbReference>
<comment type="similarity">
    <text evidence="1">Belongs to the RecO family.</text>
</comment>
<protein>
    <recommendedName>
        <fullName evidence="2">DNA repair protein RecO</fullName>
    </recommendedName>
    <alternativeName>
        <fullName evidence="6">Recombination protein O</fullName>
    </alternativeName>
</protein>
<dbReference type="InterPro" id="IPR022572">
    <property type="entry name" value="DNA_rep/recomb_RecO_N"/>
</dbReference>
<evidence type="ECO:0000256" key="3">
    <source>
        <dbReference type="ARBA" id="ARBA00022763"/>
    </source>
</evidence>
<dbReference type="InterPro" id="IPR037278">
    <property type="entry name" value="ARFGAP/RecO"/>
</dbReference>